<evidence type="ECO:0000256" key="6">
    <source>
        <dbReference type="ARBA" id="ARBA00048780"/>
    </source>
</evidence>
<dbReference type="EMBL" id="VKKG01000001">
    <property type="protein sequence ID" value="TRY20125.1"/>
    <property type="molecule type" value="Genomic_DNA"/>
</dbReference>
<reference evidence="10 11" key="1">
    <citation type="submission" date="2019-07" db="EMBL/GenBank/DDBJ databases">
        <authorList>
            <person name="Zhou L.-Y."/>
        </authorList>
    </citation>
    <scope>NUCLEOTIDE SEQUENCE [LARGE SCALE GENOMIC DNA]</scope>
    <source>
        <strain evidence="10 11">YIM 101269</strain>
    </source>
</reference>
<evidence type="ECO:0000256" key="5">
    <source>
        <dbReference type="ARBA" id="ARBA00047199"/>
    </source>
</evidence>
<dbReference type="SUPFAM" id="SSF53383">
    <property type="entry name" value="PLP-dependent transferases"/>
    <property type="match status" value="1"/>
</dbReference>
<dbReference type="GO" id="GO:0018826">
    <property type="term" value="F:methionine gamma-lyase activity"/>
    <property type="evidence" value="ECO:0007669"/>
    <property type="project" value="UniProtKB-EC"/>
</dbReference>
<dbReference type="GO" id="GO:0004123">
    <property type="term" value="F:cystathionine gamma-lyase activity"/>
    <property type="evidence" value="ECO:0007669"/>
    <property type="project" value="TreeGrafter"/>
</dbReference>
<evidence type="ECO:0000256" key="9">
    <source>
        <dbReference type="RuleBase" id="RU362118"/>
    </source>
</evidence>
<dbReference type="InterPro" id="IPR054542">
    <property type="entry name" value="Cys_met_metab_PP"/>
</dbReference>
<keyword evidence="11" id="KW-1185">Reference proteome</keyword>
<dbReference type="PROSITE" id="PS00868">
    <property type="entry name" value="CYS_MET_METAB_PP"/>
    <property type="match status" value="1"/>
</dbReference>
<evidence type="ECO:0000256" key="1">
    <source>
        <dbReference type="ARBA" id="ARBA00001933"/>
    </source>
</evidence>
<dbReference type="InterPro" id="IPR015422">
    <property type="entry name" value="PyrdxlP-dep_Trfase_small"/>
</dbReference>
<dbReference type="PANTHER" id="PTHR11808:SF75">
    <property type="entry name" value="CYSTATHIONINE GAMMA-SYNTHASE"/>
    <property type="match status" value="1"/>
</dbReference>
<evidence type="ECO:0000313" key="11">
    <source>
        <dbReference type="Proteomes" id="UP000317638"/>
    </source>
</evidence>
<comment type="catalytic activity">
    <reaction evidence="6">
        <text>L-homocysteine + H2O = 2-oxobutanoate + hydrogen sulfide + NH4(+) + H(+)</text>
        <dbReference type="Rhea" id="RHEA:14501"/>
        <dbReference type="ChEBI" id="CHEBI:15377"/>
        <dbReference type="ChEBI" id="CHEBI:15378"/>
        <dbReference type="ChEBI" id="CHEBI:16763"/>
        <dbReference type="ChEBI" id="CHEBI:28938"/>
        <dbReference type="ChEBI" id="CHEBI:29919"/>
        <dbReference type="ChEBI" id="CHEBI:58199"/>
        <dbReference type="EC" id="4.4.1.2"/>
    </reaction>
    <physiologicalReaction direction="left-to-right" evidence="6">
        <dbReference type="Rhea" id="RHEA:14502"/>
    </physiologicalReaction>
</comment>
<dbReference type="GO" id="GO:0030170">
    <property type="term" value="F:pyridoxal phosphate binding"/>
    <property type="evidence" value="ECO:0007669"/>
    <property type="project" value="InterPro"/>
</dbReference>
<name>A0A553K5Z3_9ACTN</name>
<dbReference type="PIRSF" id="PIRSF001434">
    <property type="entry name" value="CGS"/>
    <property type="match status" value="1"/>
</dbReference>
<dbReference type="InterPro" id="IPR000277">
    <property type="entry name" value="Cys/Met-Metab_PyrdxlP-dep_enz"/>
</dbReference>
<comment type="cofactor">
    <cofactor evidence="1 9">
        <name>pyridoxal 5'-phosphate</name>
        <dbReference type="ChEBI" id="CHEBI:597326"/>
    </cofactor>
</comment>
<proteinExistence type="inferred from homology"/>
<dbReference type="Gene3D" id="3.90.1150.10">
    <property type="entry name" value="Aspartate Aminotransferase, domain 1"/>
    <property type="match status" value="1"/>
</dbReference>
<dbReference type="PANTHER" id="PTHR11808">
    <property type="entry name" value="TRANS-SULFURATION ENZYME FAMILY MEMBER"/>
    <property type="match status" value="1"/>
</dbReference>
<accession>A0A553K5Z3</accession>
<dbReference type="InterPro" id="IPR015424">
    <property type="entry name" value="PyrdxlP-dep_Trfase"/>
</dbReference>
<dbReference type="InterPro" id="IPR015421">
    <property type="entry name" value="PyrdxlP-dep_Trfase_major"/>
</dbReference>
<dbReference type="NCBIfam" id="TIGR02080">
    <property type="entry name" value="O_succ_thio_ly"/>
    <property type="match status" value="1"/>
</dbReference>
<dbReference type="FunFam" id="3.40.640.10:FF:000046">
    <property type="entry name" value="Cystathionine gamma-lyase"/>
    <property type="match status" value="1"/>
</dbReference>
<dbReference type="GO" id="GO:0019346">
    <property type="term" value="P:transsulfuration"/>
    <property type="evidence" value="ECO:0007669"/>
    <property type="project" value="InterPro"/>
</dbReference>
<organism evidence="10 11">
    <name type="scientific">Tessaracoccus rhinocerotis</name>
    <dbReference type="NCBI Taxonomy" id="1689449"/>
    <lineage>
        <taxon>Bacteria</taxon>
        <taxon>Bacillati</taxon>
        <taxon>Actinomycetota</taxon>
        <taxon>Actinomycetes</taxon>
        <taxon>Propionibacteriales</taxon>
        <taxon>Propionibacteriaceae</taxon>
        <taxon>Tessaracoccus</taxon>
    </lineage>
</organism>
<comment type="catalytic activity">
    <reaction evidence="7">
        <text>L-methionine + H2O = methanethiol + 2-oxobutanoate + NH4(+)</text>
        <dbReference type="Rhea" id="RHEA:23800"/>
        <dbReference type="ChEBI" id="CHEBI:15377"/>
        <dbReference type="ChEBI" id="CHEBI:16007"/>
        <dbReference type="ChEBI" id="CHEBI:16763"/>
        <dbReference type="ChEBI" id="CHEBI:28938"/>
        <dbReference type="ChEBI" id="CHEBI:57844"/>
        <dbReference type="EC" id="4.4.1.11"/>
    </reaction>
    <physiologicalReaction direction="left-to-right" evidence="7">
        <dbReference type="Rhea" id="RHEA:23801"/>
    </physiologicalReaction>
</comment>
<evidence type="ECO:0000256" key="8">
    <source>
        <dbReference type="PIRSR" id="PIRSR001434-2"/>
    </source>
</evidence>
<sequence>MAELGRWTRAARAGMARDTGHGAVVPPIHLSSNYVFSSPESPGPYDYSRSGNPTRDILNDALADLEGGAGATNVATGMAAITLVVEALVPVGGRVILAHDAYGGTWRLFTALAAKGRFTVELVDLTDSEATAGALAAPTDLVWIETPSNPLLRITDIAAVSDLGHRAGAQVAVDNTFCSPLLQQPLVLGADFVIHSTTKFINGHSDVVGGVAIARTQEHHELLRHWANTLGLTASPFDAYLTMRGLRTLDARLRVHRENAEALADLLEAHPSVAAVHYPGLASHPDHELAGRQMSGPGSVISLELSGGRPAVNRFLDGLQVFHLAESLGGVESLVCHPKTMTHASMTPAAQAAAGITDGLLRLSVGVEGRDDLLAVTREALGRLG</sequence>
<comment type="caution">
    <text evidence="10">The sequence shown here is derived from an EMBL/GenBank/DDBJ whole genome shotgun (WGS) entry which is preliminary data.</text>
</comment>
<dbReference type="CDD" id="cd00614">
    <property type="entry name" value="CGS_like"/>
    <property type="match status" value="1"/>
</dbReference>
<evidence type="ECO:0000256" key="7">
    <source>
        <dbReference type="ARBA" id="ARBA00052699"/>
    </source>
</evidence>
<dbReference type="GO" id="GO:0003962">
    <property type="term" value="F:cystathionine gamma-synthase activity"/>
    <property type="evidence" value="ECO:0007669"/>
    <property type="project" value="TreeGrafter"/>
</dbReference>
<dbReference type="RefSeq" id="WP_143937209.1">
    <property type="nucleotide sequence ID" value="NZ_VKKG01000001.1"/>
</dbReference>
<dbReference type="GO" id="GO:0047982">
    <property type="term" value="F:homocysteine desulfhydrase activity"/>
    <property type="evidence" value="ECO:0007669"/>
    <property type="project" value="UniProtKB-EC"/>
</dbReference>
<feature type="modified residue" description="N6-(pyridoxal phosphate)lysine" evidence="8">
    <location>
        <position position="199"/>
    </location>
</feature>
<evidence type="ECO:0000256" key="4">
    <source>
        <dbReference type="ARBA" id="ARBA00047175"/>
    </source>
</evidence>
<dbReference type="GO" id="GO:0019343">
    <property type="term" value="P:cysteine biosynthetic process via cystathionine"/>
    <property type="evidence" value="ECO:0007669"/>
    <property type="project" value="TreeGrafter"/>
</dbReference>
<dbReference type="OrthoDB" id="9780685at2"/>
<evidence type="ECO:0000256" key="2">
    <source>
        <dbReference type="ARBA" id="ARBA00009077"/>
    </source>
</evidence>
<comment type="similarity">
    <text evidence="2 9">Belongs to the trans-sulfuration enzymes family.</text>
</comment>
<evidence type="ECO:0000256" key="3">
    <source>
        <dbReference type="ARBA" id="ARBA00022898"/>
    </source>
</evidence>
<dbReference type="EC" id="4.4.1.2" evidence="4"/>
<dbReference type="Proteomes" id="UP000317638">
    <property type="component" value="Unassembled WGS sequence"/>
</dbReference>
<evidence type="ECO:0000313" key="10">
    <source>
        <dbReference type="EMBL" id="TRY20125.1"/>
    </source>
</evidence>
<dbReference type="AlphaFoldDB" id="A0A553K5Z3"/>
<dbReference type="Pfam" id="PF01053">
    <property type="entry name" value="Cys_Met_Meta_PP"/>
    <property type="match status" value="1"/>
</dbReference>
<dbReference type="GO" id="GO:0005737">
    <property type="term" value="C:cytoplasm"/>
    <property type="evidence" value="ECO:0007669"/>
    <property type="project" value="TreeGrafter"/>
</dbReference>
<gene>
    <name evidence="10" type="primary">metB</name>
    <name evidence="10" type="ORF">FOJ82_04485</name>
</gene>
<protein>
    <recommendedName>
        <fullName evidence="4">homocysteine desulfhydrase</fullName>
        <ecNumber evidence="4">4.4.1.2</ecNumber>
    </recommendedName>
    <alternativeName>
        <fullName evidence="5">Homocysteine desulfhydrase</fullName>
    </alternativeName>
</protein>
<keyword evidence="3 8" id="KW-0663">Pyridoxal phosphate</keyword>
<dbReference type="InterPro" id="IPR011821">
    <property type="entry name" value="O_succ_thio_ly"/>
</dbReference>
<dbReference type="Gene3D" id="3.40.640.10">
    <property type="entry name" value="Type I PLP-dependent aspartate aminotransferase-like (Major domain)"/>
    <property type="match status" value="1"/>
</dbReference>
<keyword evidence="10" id="KW-0808">Transferase</keyword>